<sequence>MPISATHQCLFISAHQCSLSVPNTAASLAHISEGEKLLSYKLSK</sequence>
<keyword evidence="2" id="KW-1185">Reference proteome</keyword>
<dbReference type="EMBL" id="CATNWA010014039">
    <property type="protein sequence ID" value="CAI9566465.1"/>
    <property type="molecule type" value="Genomic_DNA"/>
</dbReference>
<organism evidence="1 2">
    <name type="scientific">Staurois parvus</name>
    <dbReference type="NCBI Taxonomy" id="386267"/>
    <lineage>
        <taxon>Eukaryota</taxon>
        <taxon>Metazoa</taxon>
        <taxon>Chordata</taxon>
        <taxon>Craniata</taxon>
        <taxon>Vertebrata</taxon>
        <taxon>Euteleostomi</taxon>
        <taxon>Amphibia</taxon>
        <taxon>Batrachia</taxon>
        <taxon>Anura</taxon>
        <taxon>Neobatrachia</taxon>
        <taxon>Ranoidea</taxon>
        <taxon>Ranidae</taxon>
        <taxon>Staurois</taxon>
    </lineage>
</organism>
<dbReference type="Proteomes" id="UP001162483">
    <property type="component" value="Unassembled WGS sequence"/>
</dbReference>
<proteinExistence type="predicted"/>
<comment type="caution">
    <text evidence="1">The sequence shown here is derived from an EMBL/GenBank/DDBJ whole genome shotgun (WGS) entry which is preliminary data.</text>
</comment>
<name>A0ABN9D1U0_9NEOB</name>
<feature type="non-terminal residue" evidence="1">
    <location>
        <position position="44"/>
    </location>
</feature>
<gene>
    <name evidence="1" type="ORF">SPARVUS_LOCUS6376800</name>
</gene>
<reference evidence="1" key="1">
    <citation type="submission" date="2023-05" db="EMBL/GenBank/DDBJ databases">
        <authorList>
            <person name="Stuckert A."/>
        </authorList>
    </citation>
    <scope>NUCLEOTIDE SEQUENCE</scope>
</reference>
<evidence type="ECO:0000313" key="2">
    <source>
        <dbReference type="Proteomes" id="UP001162483"/>
    </source>
</evidence>
<accession>A0ABN9D1U0</accession>
<protein>
    <submittedName>
        <fullName evidence="1">Uncharacterized protein</fullName>
    </submittedName>
</protein>
<evidence type="ECO:0000313" key="1">
    <source>
        <dbReference type="EMBL" id="CAI9566465.1"/>
    </source>
</evidence>